<name>A0A3P7IS02_STRVU</name>
<evidence type="ECO:0000313" key="3">
    <source>
        <dbReference type="Proteomes" id="UP000270094"/>
    </source>
</evidence>
<gene>
    <name evidence="2" type="ORF">SVUK_LOCUS4827</name>
</gene>
<evidence type="ECO:0000256" key="1">
    <source>
        <dbReference type="SAM" id="MobiDB-lite"/>
    </source>
</evidence>
<proteinExistence type="predicted"/>
<organism evidence="2 3">
    <name type="scientific">Strongylus vulgaris</name>
    <name type="common">Blood worm</name>
    <dbReference type="NCBI Taxonomy" id="40348"/>
    <lineage>
        <taxon>Eukaryota</taxon>
        <taxon>Metazoa</taxon>
        <taxon>Ecdysozoa</taxon>
        <taxon>Nematoda</taxon>
        <taxon>Chromadorea</taxon>
        <taxon>Rhabditida</taxon>
        <taxon>Rhabditina</taxon>
        <taxon>Rhabditomorpha</taxon>
        <taxon>Strongyloidea</taxon>
        <taxon>Strongylidae</taxon>
        <taxon>Strongylus</taxon>
    </lineage>
</organism>
<accession>A0A3P7IS02</accession>
<dbReference type="AlphaFoldDB" id="A0A3P7IS02"/>
<protein>
    <submittedName>
        <fullName evidence="2">Uncharacterized protein</fullName>
    </submittedName>
</protein>
<dbReference type="OrthoDB" id="8939548at2759"/>
<evidence type="ECO:0000313" key="2">
    <source>
        <dbReference type="EMBL" id="VDM69829.1"/>
    </source>
</evidence>
<feature type="region of interest" description="Disordered" evidence="1">
    <location>
        <begin position="26"/>
        <end position="56"/>
    </location>
</feature>
<reference evidence="2 3" key="1">
    <citation type="submission" date="2018-11" db="EMBL/GenBank/DDBJ databases">
        <authorList>
            <consortium name="Pathogen Informatics"/>
        </authorList>
    </citation>
    <scope>NUCLEOTIDE SEQUENCE [LARGE SCALE GENOMIC DNA]</scope>
</reference>
<dbReference type="EMBL" id="UYYB01013699">
    <property type="protein sequence ID" value="VDM69829.1"/>
    <property type="molecule type" value="Genomic_DNA"/>
</dbReference>
<feature type="compositionally biased region" description="Polar residues" evidence="1">
    <location>
        <begin position="26"/>
        <end position="41"/>
    </location>
</feature>
<keyword evidence="3" id="KW-1185">Reference proteome</keyword>
<sequence>MGGQGPPGEPGVCVCQNVDSILLINPGSQPRINTDEYQAESSAAAPQPRAGGYGKR</sequence>
<dbReference type="Proteomes" id="UP000270094">
    <property type="component" value="Unassembled WGS sequence"/>
</dbReference>